<gene>
    <name evidence="7" type="ORF">KUTeg_021795</name>
</gene>
<dbReference type="EMBL" id="JARBDR010000919">
    <property type="protein sequence ID" value="KAJ8300276.1"/>
    <property type="molecule type" value="Genomic_DNA"/>
</dbReference>
<dbReference type="InterPro" id="IPR026516">
    <property type="entry name" value="THAP1/10"/>
</dbReference>
<proteinExistence type="predicted"/>
<keyword evidence="3" id="KW-0862">Zinc</keyword>
<dbReference type="Proteomes" id="UP001217089">
    <property type="component" value="Unassembled WGS sequence"/>
</dbReference>
<organism evidence="7 8">
    <name type="scientific">Tegillarca granosa</name>
    <name type="common">Malaysian cockle</name>
    <name type="synonym">Anadara granosa</name>
    <dbReference type="NCBI Taxonomy" id="220873"/>
    <lineage>
        <taxon>Eukaryota</taxon>
        <taxon>Metazoa</taxon>
        <taxon>Spiralia</taxon>
        <taxon>Lophotrochozoa</taxon>
        <taxon>Mollusca</taxon>
        <taxon>Bivalvia</taxon>
        <taxon>Autobranchia</taxon>
        <taxon>Pteriomorphia</taxon>
        <taxon>Arcoida</taxon>
        <taxon>Arcoidea</taxon>
        <taxon>Arcidae</taxon>
        <taxon>Tegillarca</taxon>
    </lineage>
</organism>
<keyword evidence="2 5" id="KW-0863">Zinc-finger</keyword>
<dbReference type="InterPro" id="IPR006612">
    <property type="entry name" value="THAP_Znf"/>
</dbReference>
<dbReference type="Gene3D" id="6.20.210.20">
    <property type="entry name" value="THAP domain"/>
    <property type="match status" value="1"/>
</dbReference>
<sequence length="73" mass="8315">MVNCAAINCTVGPVEDVSMFSFPKDAKRRRLWLINIKRDKFLPANAAKLCERHFSSDQFTMDPTTARSCGYSR</sequence>
<evidence type="ECO:0000256" key="5">
    <source>
        <dbReference type="PROSITE-ProRule" id="PRU00309"/>
    </source>
</evidence>
<evidence type="ECO:0000256" key="3">
    <source>
        <dbReference type="ARBA" id="ARBA00022833"/>
    </source>
</evidence>
<dbReference type="PANTHER" id="PTHR46600:SF11">
    <property type="entry name" value="THAP DOMAIN-CONTAINING PROTEIN 10"/>
    <property type="match status" value="1"/>
</dbReference>
<dbReference type="SUPFAM" id="SSF57716">
    <property type="entry name" value="Glucocorticoid receptor-like (DNA-binding domain)"/>
    <property type="match status" value="1"/>
</dbReference>
<reference evidence="7 8" key="1">
    <citation type="submission" date="2022-12" db="EMBL/GenBank/DDBJ databases">
        <title>Chromosome-level genome of Tegillarca granosa.</title>
        <authorList>
            <person name="Kim J."/>
        </authorList>
    </citation>
    <scope>NUCLEOTIDE SEQUENCE [LARGE SCALE GENOMIC DNA]</scope>
    <source>
        <strain evidence="7">Teg-2019</strain>
        <tissue evidence="7">Adductor muscle</tissue>
    </source>
</reference>
<evidence type="ECO:0000256" key="2">
    <source>
        <dbReference type="ARBA" id="ARBA00022771"/>
    </source>
</evidence>
<dbReference type="SMART" id="SM00980">
    <property type="entry name" value="THAP"/>
    <property type="match status" value="1"/>
</dbReference>
<keyword evidence="8" id="KW-1185">Reference proteome</keyword>
<feature type="domain" description="THAP-type" evidence="6">
    <location>
        <begin position="1"/>
        <end position="73"/>
    </location>
</feature>
<dbReference type="InterPro" id="IPR038441">
    <property type="entry name" value="THAP_Znf_sf"/>
</dbReference>
<evidence type="ECO:0000256" key="4">
    <source>
        <dbReference type="ARBA" id="ARBA00023125"/>
    </source>
</evidence>
<dbReference type="PANTHER" id="PTHR46600">
    <property type="entry name" value="THAP DOMAIN-CONTAINING"/>
    <property type="match status" value="1"/>
</dbReference>
<keyword evidence="4 5" id="KW-0238">DNA-binding</keyword>
<name>A0ABQ9E4D5_TEGGR</name>
<accession>A0ABQ9E4D5</accession>
<comment type="caution">
    <text evidence="7">The sequence shown here is derived from an EMBL/GenBank/DDBJ whole genome shotgun (WGS) entry which is preliminary data.</text>
</comment>
<evidence type="ECO:0000313" key="7">
    <source>
        <dbReference type="EMBL" id="KAJ8300276.1"/>
    </source>
</evidence>
<protein>
    <recommendedName>
        <fullName evidence="6">THAP-type domain-containing protein</fullName>
    </recommendedName>
</protein>
<evidence type="ECO:0000259" key="6">
    <source>
        <dbReference type="PROSITE" id="PS50950"/>
    </source>
</evidence>
<dbReference type="PROSITE" id="PS50950">
    <property type="entry name" value="ZF_THAP"/>
    <property type="match status" value="1"/>
</dbReference>
<keyword evidence="1" id="KW-0479">Metal-binding</keyword>
<evidence type="ECO:0000256" key="1">
    <source>
        <dbReference type="ARBA" id="ARBA00022723"/>
    </source>
</evidence>
<evidence type="ECO:0000313" key="8">
    <source>
        <dbReference type="Proteomes" id="UP001217089"/>
    </source>
</evidence>
<dbReference type="Pfam" id="PF05485">
    <property type="entry name" value="THAP"/>
    <property type="match status" value="1"/>
</dbReference>